<dbReference type="InterPro" id="IPR001173">
    <property type="entry name" value="Glyco_trans_2-like"/>
</dbReference>
<dbReference type="GO" id="GO:0016757">
    <property type="term" value="F:glycosyltransferase activity"/>
    <property type="evidence" value="ECO:0007669"/>
    <property type="project" value="UniProtKB-KW"/>
</dbReference>
<dbReference type="InterPro" id="IPR029044">
    <property type="entry name" value="Nucleotide-diphossugar_trans"/>
</dbReference>
<feature type="domain" description="Glycosyltransferase 2-like" evidence="2">
    <location>
        <begin position="181"/>
        <end position="342"/>
    </location>
</feature>
<dbReference type="Proteomes" id="UP000239471">
    <property type="component" value="Unassembled WGS sequence"/>
</dbReference>
<dbReference type="Gene3D" id="3.90.550.10">
    <property type="entry name" value="Spore Coat Polysaccharide Biosynthesis Protein SpsA, Chain A"/>
    <property type="match status" value="2"/>
</dbReference>
<evidence type="ECO:0000259" key="2">
    <source>
        <dbReference type="Pfam" id="PF00535"/>
    </source>
</evidence>
<evidence type="ECO:0000313" key="3">
    <source>
        <dbReference type="EMBL" id="PRR83055.1"/>
    </source>
</evidence>
<dbReference type="CDD" id="cd04186">
    <property type="entry name" value="GT_2_like_c"/>
    <property type="match status" value="1"/>
</dbReference>
<dbReference type="AlphaFoldDB" id="A0A2T0BGP3"/>
<feature type="domain" description="Glycosyltransferase 2-like" evidence="2">
    <location>
        <begin position="438"/>
        <end position="616"/>
    </location>
</feature>
<evidence type="ECO:0000256" key="1">
    <source>
        <dbReference type="SAM" id="Coils"/>
    </source>
</evidence>
<dbReference type="Pfam" id="PF00535">
    <property type="entry name" value="Glycos_transf_2"/>
    <property type="match status" value="2"/>
</dbReference>
<name>A0A2T0BGP3_9CLOT</name>
<gene>
    <name evidence="3" type="primary">kfoC_1</name>
    <name evidence="3" type="ORF">CLVI_13040</name>
</gene>
<proteinExistence type="predicted"/>
<keyword evidence="4" id="KW-1185">Reference proteome</keyword>
<accession>A0A2T0BGP3</accession>
<keyword evidence="1" id="KW-0175">Coiled coil</keyword>
<dbReference type="RefSeq" id="WP_106059298.1">
    <property type="nucleotide sequence ID" value="NZ_PVXQ01000010.1"/>
</dbReference>
<sequence length="707" mass="81464">MSKLECCIDKVLIKDNDVIIQGWAYKNSIEEMSISIEGTDKFDKTVIKRKDVFDKFNGEEAAMDAGFSISTPYSKKIVLIAESGESKSRTEINPKAWIKKDNQGMSISKALRVLNSNNIKKVIRGIKTNGLKATYYKSKYKINSKVNEGVSYDKWIRKMLPTADQLANERNHAFEYNPKISIIIPTFNTKIVFLEEVIDSVINQSYTNWELCIADGASSNQDTIKRLKEYEKQDKRIRVNYLTENYMISGNSNEALKLVTGEYVGLLDHDDLLTENALYEYVKRLNEDRDVEFLYSDEDKIDEKCEEYFDPHFKQDWAPDTFRSCNYICHFSVFSKSLLDKVGNFNHKFDGSQDYDIILRLTEKAKKIAHISKVLYHWRVHRDSTAGGIGAKEYCIDAGRRAVQAHLDRIDEKGTVVNGAFGGCYKVNYNINEDKKVSIIIPNKDEISTLKNCIDSILSKTRYKNYEIVVVENNSEDKNIFEYYKEIERRINIKVVTWEREFNYSAINNFGIENSDGEFILLLNNDVEVISENWLEEMLMHAQRPQVGAVGAKLYYKDDTIQHYGVVLGVGGVAEHLGKGLGRYDGGHMGRLFMILNVSAVTGACLMIRRSLFEELERLNEDLAVAYNDVDLCMRARKSGYLNVVTPYAELYHYESRSRGLEDNEEKIKRLENEMNLFNGIWGENIEDPYYNVNFSKQRADFKLSEN</sequence>
<dbReference type="PANTHER" id="PTHR43179">
    <property type="entry name" value="RHAMNOSYLTRANSFERASE WBBL"/>
    <property type="match status" value="1"/>
</dbReference>
<dbReference type="PANTHER" id="PTHR43179:SF7">
    <property type="entry name" value="RHAMNOSYLTRANSFERASE WBBL"/>
    <property type="match status" value="1"/>
</dbReference>
<protein>
    <submittedName>
        <fullName evidence="3">Chondroitin synthase</fullName>
    </submittedName>
</protein>
<dbReference type="EMBL" id="PVXQ01000010">
    <property type="protein sequence ID" value="PRR83055.1"/>
    <property type="molecule type" value="Genomic_DNA"/>
</dbReference>
<dbReference type="SUPFAM" id="SSF53448">
    <property type="entry name" value="Nucleotide-diphospho-sugar transferases"/>
    <property type="match status" value="2"/>
</dbReference>
<dbReference type="OrthoDB" id="9179784at2"/>
<comment type="caution">
    <text evidence="3">The sequence shown here is derived from an EMBL/GenBank/DDBJ whole genome shotgun (WGS) entry which is preliminary data.</text>
</comment>
<reference evidence="3 4" key="1">
    <citation type="submission" date="2018-03" db="EMBL/GenBank/DDBJ databases">
        <title>Genome sequence of Clostridium vincentii DSM 10228.</title>
        <authorList>
            <person name="Poehlein A."/>
            <person name="Daniel R."/>
        </authorList>
    </citation>
    <scope>NUCLEOTIDE SEQUENCE [LARGE SCALE GENOMIC DNA]</scope>
    <source>
        <strain evidence="3 4">DSM 10228</strain>
    </source>
</reference>
<feature type="coiled-coil region" evidence="1">
    <location>
        <begin position="654"/>
        <end position="681"/>
    </location>
</feature>
<dbReference type="CDD" id="cd04184">
    <property type="entry name" value="GT2_RfbC_Mx_like"/>
    <property type="match status" value="1"/>
</dbReference>
<evidence type="ECO:0000313" key="4">
    <source>
        <dbReference type="Proteomes" id="UP000239471"/>
    </source>
</evidence>
<organism evidence="3 4">
    <name type="scientific">Clostridium vincentii</name>
    <dbReference type="NCBI Taxonomy" id="52704"/>
    <lineage>
        <taxon>Bacteria</taxon>
        <taxon>Bacillati</taxon>
        <taxon>Bacillota</taxon>
        <taxon>Clostridia</taxon>
        <taxon>Eubacteriales</taxon>
        <taxon>Clostridiaceae</taxon>
        <taxon>Clostridium</taxon>
    </lineage>
</organism>